<dbReference type="AlphaFoldDB" id="A0A0Q0U7R3"/>
<keyword evidence="2" id="KW-0808">Transferase</keyword>
<dbReference type="SUPFAM" id="SSF53474">
    <property type="entry name" value="alpha/beta-Hydrolases"/>
    <property type="match status" value="1"/>
</dbReference>
<dbReference type="Pfam" id="PF00756">
    <property type="entry name" value="Esterase"/>
    <property type="match status" value="1"/>
</dbReference>
<dbReference type="PANTHER" id="PTHR48098:SF1">
    <property type="entry name" value="DIACYLGLYCEROL ACYLTRANSFERASE_MYCOLYLTRANSFERASE AG85A"/>
    <property type="match status" value="1"/>
</dbReference>
<accession>A0A0Q0U7R3</accession>
<gene>
    <name evidence="2" type="primary">fbpB</name>
    <name evidence="2" type="ORF">Clow_02269</name>
</gene>
<dbReference type="STRING" id="1544413.Clow_02269"/>
<dbReference type="Gene3D" id="3.40.50.1820">
    <property type="entry name" value="alpha/beta hydrolase"/>
    <property type="match status" value="1"/>
</dbReference>
<dbReference type="PANTHER" id="PTHR48098">
    <property type="entry name" value="ENTEROCHELIN ESTERASE-RELATED"/>
    <property type="match status" value="1"/>
</dbReference>
<dbReference type="OrthoDB" id="4527292at2"/>
<dbReference type="InterPro" id="IPR050583">
    <property type="entry name" value="Mycobacterial_A85_antigen"/>
</dbReference>
<evidence type="ECO:0000313" key="2">
    <source>
        <dbReference type="EMBL" id="KQB83465.1"/>
    </source>
</evidence>
<evidence type="ECO:0000256" key="1">
    <source>
        <dbReference type="SAM" id="MobiDB-lite"/>
    </source>
</evidence>
<dbReference type="Pfam" id="PF08310">
    <property type="entry name" value="LGFP"/>
    <property type="match status" value="4"/>
</dbReference>
<dbReference type="RefSeq" id="WP_055179186.1">
    <property type="nucleotide sequence ID" value="NZ_JAUSQY010000001.1"/>
</dbReference>
<feature type="region of interest" description="Disordered" evidence="1">
    <location>
        <begin position="289"/>
        <end position="308"/>
    </location>
</feature>
<name>A0A0Q0U7R3_9CORY</name>
<dbReference type="PATRIC" id="fig|1544413.3.peg.2270"/>
<feature type="compositionally biased region" description="Polar residues" evidence="1">
    <location>
        <begin position="53"/>
        <end position="67"/>
    </location>
</feature>
<dbReference type="GO" id="GO:0050348">
    <property type="term" value="F:trehalose O-mycolyltransferase activity"/>
    <property type="evidence" value="ECO:0007669"/>
    <property type="project" value="UniProtKB-EC"/>
</dbReference>
<sequence>MRDTASRAPQRRSFRIAATAIPTAVALALGTITPANALPELPISLSDYIKPGDSQQPAPTRTDTPQIQGLPDGVSVDRVEWLSSRRVAVYINSPSMPQSPVQVQILLARDWHSQPDRTFPEVWALDGMRARDDENGWTSATNIEQFYSDKNVNVILPVGGESSFYSDWLEEDNGRHYKWESFLINELVPVLDKGFRSNGERAVTGISMGATAAVNLAAHNPGLFNFVGSFSGYLDTTTPGMPAAINAAMSDAGGYSATKMWGSYGSEEWKKHDPKLGLDALKGTPVYVSAGSGREENGQVTVPNPTDRMTGMGLEAVSRMTTQTFVNRAKSAGVDVTARFRDAGIHSWPYWQFEMTQAWPMIADSLGVQAGDRGAECAPIGAIADATAAGAIGTCVNNEYDVAGGAGKAQDFLGGTAYWSEATGAQVLFGRINARYAELGGPASWLGFPRTTELSSPDGKGKYVLFEHGAMYWSEETGAIPVSPAMMDAWGGANYETGEMGYPVADAVSSGDSQVQQFQNGVIVSTGAGEDAKAFHLSGAIGQKYAELGAATSWLGMPTSNVIRIPGGTLQQFEQGNIYHSEASGAHAIRYGDIFDAWGEDKWEQGEFGWPTADQADIPAGGQYVQFQHGKISQVNGKIEKERS</sequence>
<feature type="region of interest" description="Disordered" evidence="1">
    <location>
        <begin position="48"/>
        <end position="71"/>
    </location>
</feature>
<dbReference type="InterPro" id="IPR029058">
    <property type="entry name" value="AB_hydrolase_fold"/>
</dbReference>
<dbReference type="InterPro" id="IPR000801">
    <property type="entry name" value="Esterase-like"/>
</dbReference>
<evidence type="ECO:0000313" key="3">
    <source>
        <dbReference type="Proteomes" id="UP000050488"/>
    </source>
</evidence>
<dbReference type="InterPro" id="IPR013207">
    <property type="entry name" value="LGFP"/>
</dbReference>
<dbReference type="EMBL" id="LKEV01000009">
    <property type="protein sequence ID" value="KQB83465.1"/>
    <property type="molecule type" value="Genomic_DNA"/>
</dbReference>
<dbReference type="EC" id="2.3.1.122" evidence="2"/>
<protein>
    <submittedName>
        <fullName evidence="2">Diacylglycerol acyltransferase/mycolyltransferase Ag85B</fullName>
        <ecNumber evidence="2">2.3.1.122</ecNumber>
    </submittedName>
</protein>
<proteinExistence type="predicted"/>
<dbReference type="Proteomes" id="UP000050488">
    <property type="component" value="Unassembled WGS sequence"/>
</dbReference>
<organism evidence="2 3">
    <name type="scientific">Corynebacterium lowii</name>
    <dbReference type="NCBI Taxonomy" id="1544413"/>
    <lineage>
        <taxon>Bacteria</taxon>
        <taxon>Bacillati</taxon>
        <taxon>Actinomycetota</taxon>
        <taxon>Actinomycetes</taxon>
        <taxon>Mycobacteriales</taxon>
        <taxon>Corynebacteriaceae</taxon>
        <taxon>Corynebacterium</taxon>
    </lineage>
</organism>
<reference evidence="2 3" key="1">
    <citation type="submission" date="2015-10" db="EMBL/GenBank/DDBJ databases">
        <title>Corynebacteirum lowii and Corynebacterium oculi species nova, derived from human clinical disease and and emended description of Corynebacterium mastiditis.</title>
        <authorList>
            <person name="Bernard K."/>
            <person name="Pacheco A.L."/>
            <person name="Mcdougall C."/>
            <person name="Burtx T."/>
            <person name="Weibe D."/>
            <person name="Tyler S."/>
            <person name="Olson A.B."/>
            <person name="Cnockaert M."/>
            <person name="Eguchi H."/>
            <person name="Kuwahara T."/>
            <person name="Nakayama-Imaohji H."/>
            <person name="Boudewijins M."/>
            <person name="Van Hoecke F."/>
            <person name="Bernier A.-M."/>
            <person name="Vandamme P."/>
        </authorList>
    </citation>
    <scope>NUCLEOTIDE SEQUENCE [LARGE SCALE GENOMIC DNA]</scope>
    <source>
        <strain evidence="2 3">NML 130206</strain>
    </source>
</reference>
<keyword evidence="3" id="KW-1185">Reference proteome</keyword>
<keyword evidence="2" id="KW-0012">Acyltransferase</keyword>
<comment type="caution">
    <text evidence="2">The sequence shown here is derived from an EMBL/GenBank/DDBJ whole genome shotgun (WGS) entry which is preliminary data.</text>
</comment>